<keyword evidence="1" id="KW-1133">Transmembrane helix</keyword>
<feature type="transmembrane region" description="Helical" evidence="1">
    <location>
        <begin position="159"/>
        <end position="177"/>
    </location>
</feature>
<sequence>MYGRAILFLREIAGNLRDLLPVLGVVALFQFLVLGEEMPDLYRRFAGILLLLVGMTLFVRGLAMSIFPLGEDLADLVARRGSLLLLVGFGFAIGFGSTVAEPALGIVALQASSALADTRGPAPGDGAVGAFATVLRYVVACAVGAGVALAVLRLVKGWPIVWFILPGYTLATVFALASGSALGDIAFDAGAASTSAINIPLMLALGVGLATTIRGRNPVVDGFGFVAMASLAPMLVVLVFSLFAG</sequence>
<evidence type="ECO:0000313" key="3">
    <source>
        <dbReference type="Proteomes" id="UP000006377"/>
    </source>
</evidence>
<reference evidence="2 3" key="1">
    <citation type="journal article" date="2011" name="Stand. Genomic Sci.">
        <title>Complete genome sequence of Parvibaculum lavamentivorans type strain (DS-1(T)).</title>
        <authorList>
            <person name="Schleheck D."/>
            <person name="Weiss M."/>
            <person name="Pitluck S."/>
            <person name="Bruce D."/>
            <person name="Land M.L."/>
            <person name="Han S."/>
            <person name="Saunders E."/>
            <person name="Tapia R."/>
            <person name="Detter C."/>
            <person name="Brettin T."/>
            <person name="Han J."/>
            <person name="Woyke T."/>
            <person name="Goodwin L."/>
            <person name="Pennacchio L."/>
            <person name="Nolan M."/>
            <person name="Cook A.M."/>
            <person name="Kjelleberg S."/>
            <person name="Thomas T."/>
        </authorList>
    </citation>
    <scope>NUCLEOTIDE SEQUENCE [LARGE SCALE GENOMIC DNA]</scope>
    <source>
        <strain evidence="3">DS-1 / DSM 13023 / NCIMB 13966</strain>
    </source>
</reference>
<feature type="transmembrane region" description="Helical" evidence="1">
    <location>
        <begin position="128"/>
        <end position="152"/>
    </location>
</feature>
<feature type="transmembrane region" description="Helical" evidence="1">
    <location>
        <begin position="83"/>
        <end position="108"/>
    </location>
</feature>
<dbReference type="STRING" id="402881.Plav_3479"/>
<dbReference type="AlphaFoldDB" id="A7HYU5"/>
<dbReference type="OrthoDB" id="9781614at2"/>
<organism evidence="2 3">
    <name type="scientific">Parvibaculum lavamentivorans (strain DS-1 / DSM 13023 / NCIMB 13966)</name>
    <dbReference type="NCBI Taxonomy" id="402881"/>
    <lineage>
        <taxon>Bacteria</taxon>
        <taxon>Pseudomonadati</taxon>
        <taxon>Pseudomonadota</taxon>
        <taxon>Alphaproteobacteria</taxon>
        <taxon>Hyphomicrobiales</taxon>
        <taxon>Parvibaculaceae</taxon>
        <taxon>Parvibaculum</taxon>
    </lineage>
</organism>
<gene>
    <name evidence="2" type="ordered locus">Plav_3479</name>
</gene>
<protein>
    <recommendedName>
        <fullName evidence="4">DUF1538 domain-containing protein</fullName>
    </recommendedName>
</protein>
<keyword evidence="1" id="KW-0472">Membrane</keyword>
<evidence type="ECO:0000256" key="1">
    <source>
        <dbReference type="SAM" id="Phobius"/>
    </source>
</evidence>
<dbReference type="Proteomes" id="UP000006377">
    <property type="component" value="Chromosome"/>
</dbReference>
<keyword evidence="1" id="KW-0812">Transmembrane</keyword>
<dbReference type="HOGENOM" id="CLU_026769_0_1_5"/>
<name>A7HYU5_PARL1</name>
<feature type="transmembrane region" description="Helical" evidence="1">
    <location>
        <begin position="189"/>
        <end position="210"/>
    </location>
</feature>
<dbReference type="eggNOG" id="ENOG502Z7NN">
    <property type="taxonomic scope" value="Bacteria"/>
</dbReference>
<keyword evidence="3" id="KW-1185">Reference proteome</keyword>
<evidence type="ECO:0008006" key="4">
    <source>
        <dbReference type="Google" id="ProtNLM"/>
    </source>
</evidence>
<feature type="transmembrane region" description="Helical" evidence="1">
    <location>
        <begin position="222"/>
        <end position="244"/>
    </location>
</feature>
<dbReference type="KEGG" id="pla:Plav_3479"/>
<dbReference type="InterPro" id="IPR011435">
    <property type="entry name" value="UmpAB"/>
</dbReference>
<accession>A7HYU5</accession>
<proteinExistence type="predicted"/>
<dbReference type="EMBL" id="CP000774">
    <property type="protein sequence ID" value="ABS65078.1"/>
    <property type="molecule type" value="Genomic_DNA"/>
</dbReference>
<feature type="transmembrane region" description="Helical" evidence="1">
    <location>
        <begin position="45"/>
        <end position="63"/>
    </location>
</feature>
<feature type="transmembrane region" description="Helical" evidence="1">
    <location>
        <begin position="12"/>
        <end position="33"/>
    </location>
</feature>
<evidence type="ECO:0000313" key="2">
    <source>
        <dbReference type="EMBL" id="ABS65078.1"/>
    </source>
</evidence>
<dbReference type="RefSeq" id="WP_012112390.1">
    <property type="nucleotide sequence ID" value="NC_009719.1"/>
</dbReference>
<dbReference type="Pfam" id="PF07556">
    <property type="entry name" value="DUF1538"/>
    <property type="match status" value="1"/>
</dbReference>